<keyword evidence="10" id="KW-1185">Reference proteome</keyword>
<evidence type="ECO:0000256" key="6">
    <source>
        <dbReference type="ARBA" id="ARBA00040495"/>
    </source>
</evidence>
<keyword evidence="4 7" id="KW-0012">Acyltransferase</keyword>
<comment type="caution">
    <text evidence="9">The sequence shown here is derived from an EMBL/GenBank/DDBJ whole genome shotgun (WGS) entry which is preliminary data.</text>
</comment>
<dbReference type="PANTHER" id="PTHR22589">
    <property type="entry name" value="CARNITINE O-ACYLTRANSFERASE"/>
    <property type="match status" value="1"/>
</dbReference>
<evidence type="ECO:0000256" key="5">
    <source>
        <dbReference type="ARBA" id="ARBA00039091"/>
    </source>
</evidence>
<feature type="domain" description="Choline/carnitine acyltransferase" evidence="8">
    <location>
        <begin position="19"/>
        <end position="610"/>
    </location>
</feature>
<dbReference type="Proteomes" id="UP001303046">
    <property type="component" value="Unassembled WGS sequence"/>
</dbReference>
<reference evidence="9 10" key="1">
    <citation type="submission" date="2023-08" db="EMBL/GenBank/DDBJ databases">
        <title>A Necator americanus chromosomal reference genome.</title>
        <authorList>
            <person name="Ilik V."/>
            <person name="Petrzelkova K.J."/>
            <person name="Pardy F."/>
            <person name="Fuh T."/>
            <person name="Niatou-Singa F.S."/>
            <person name="Gouil Q."/>
            <person name="Baker L."/>
            <person name="Ritchie M.E."/>
            <person name="Jex A.R."/>
            <person name="Gazzola D."/>
            <person name="Li H."/>
            <person name="Toshio Fujiwara R."/>
            <person name="Zhan B."/>
            <person name="Aroian R.V."/>
            <person name="Pafco B."/>
            <person name="Schwarz E.M."/>
        </authorList>
    </citation>
    <scope>NUCLEOTIDE SEQUENCE [LARGE SCALE GENOMIC DNA]</scope>
    <source>
        <strain evidence="9 10">Aroian</strain>
        <tissue evidence="9">Whole animal</tissue>
    </source>
</reference>
<dbReference type="PANTHER" id="PTHR22589:SF14">
    <property type="entry name" value="CHOLINE O-ACETYLTRANSFERASE"/>
    <property type="match status" value="1"/>
</dbReference>
<evidence type="ECO:0000256" key="3">
    <source>
        <dbReference type="ARBA" id="ARBA00022979"/>
    </source>
</evidence>
<dbReference type="EC" id="2.3.1.6" evidence="5"/>
<evidence type="ECO:0000256" key="4">
    <source>
        <dbReference type="ARBA" id="ARBA00023315"/>
    </source>
</evidence>
<evidence type="ECO:0000259" key="8">
    <source>
        <dbReference type="Pfam" id="PF00755"/>
    </source>
</evidence>
<dbReference type="InterPro" id="IPR042231">
    <property type="entry name" value="Cho/carn_acyl_trans_2"/>
</dbReference>
<evidence type="ECO:0000256" key="7">
    <source>
        <dbReference type="RuleBase" id="RU003801"/>
    </source>
</evidence>
<keyword evidence="2 7" id="KW-0808">Transferase</keyword>
<dbReference type="SUPFAM" id="SSF52777">
    <property type="entry name" value="CoA-dependent acyltransferases"/>
    <property type="match status" value="2"/>
</dbReference>
<keyword evidence="3" id="KW-0530">Neurotransmitter biosynthesis</keyword>
<dbReference type="InterPro" id="IPR039551">
    <property type="entry name" value="Cho/carn_acyl_trans"/>
</dbReference>
<dbReference type="InterPro" id="IPR023213">
    <property type="entry name" value="CAT-like_dom_sf"/>
</dbReference>
<dbReference type="EMBL" id="JAVFWL010000004">
    <property type="protein sequence ID" value="KAK6747651.1"/>
    <property type="molecule type" value="Genomic_DNA"/>
</dbReference>
<dbReference type="Gene3D" id="3.30.559.70">
    <property type="entry name" value="Choline/Carnitine o-acyltransferase, domain 2"/>
    <property type="match status" value="1"/>
</dbReference>
<accession>A0ABR1DAX9</accession>
<evidence type="ECO:0000256" key="2">
    <source>
        <dbReference type="ARBA" id="ARBA00022679"/>
    </source>
</evidence>
<evidence type="ECO:0000256" key="1">
    <source>
        <dbReference type="ARBA" id="ARBA00005232"/>
    </source>
</evidence>
<proteinExistence type="inferred from homology"/>
<evidence type="ECO:0000313" key="9">
    <source>
        <dbReference type="EMBL" id="KAK6747651.1"/>
    </source>
</evidence>
<gene>
    <name evidence="9" type="primary">Necator_chrIV.g13987</name>
    <name evidence="9" type="ORF">RB195_000694</name>
</gene>
<evidence type="ECO:0000313" key="10">
    <source>
        <dbReference type="Proteomes" id="UP001303046"/>
    </source>
</evidence>
<protein>
    <recommendedName>
        <fullName evidence="6">Choline O-acetyltransferase</fullName>
        <ecNumber evidence="5">2.3.1.6</ecNumber>
    </recommendedName>
</protein>
<dbReference type="Gene3D" id="3.30.559.10">
    <property type="entry name" value="Chloramphenicol acetyltransferase-like domain"/>
    <property type="match status" value="1"/>
</dbReference>
<sequence>MEIESNCCCWYDKCLPKPPLPSLDHCLDRYLEYVGVVAEGQNRDVLSTVHAVEEFRKNGLTYQRRLQQLSESEVNWINQFWLPEMYLRIRLPLPVNISPAYIFPQQHFKDEEDWLRYTAFLIRGMLEYKNKIDTKQLEREFSTGKIKVRMCMKQYDSILSRYRQPALNQDVQLMKQKQNNGNEHILVMCRNQAYVVHTRIGGHMLPFADILFQLREVLRMSEARKDMAIPIGASAAGDRDTAAQFWNTLQEVDVNCISLTWAQEAIFVVCLDDEDKKSRPAQNWSNIQDHEKDFVARGKHILTGGGPRGHGLNRWYDATIQLVVGSSGTNGFCIEHSVAEGIVIINMAESALKYERENKNRNLISRTQREIRPKPLTWHVDREALMLLEKQKATLEELTQELDLDVLIFNDFGRDFIKGHKFSPDGFVQLALQLAHFKLHGYLVSTYESASLRRYRAGRVDNIRANTKEALDWVKAMTRDIPKEIRLKRMMKAAEKQAKVTQENIAGFGIDNHLCALSVIARQSMESGEIKVLPEIFLDPMWNELMRFPLSTSQVTTSADIPDCYLCYGAVVRDGYGCSYNLQKDAIIFAPSAFKSNPRTNLSAFKESIRAALRDMKSLIAD</sequence>
<dbReference type="InterPro" id="IPR000542">
    <property type="entry name" value="Carn_acyl_trans"/>
</dbReference>
<organism evidence="9 10">
    <name type="scientific">Necator americanus</name>
    <name type="common">Human hookworm</name>
    <dbReference type="NCBI Taxonomy" id="51031"/>
    <lineage>
        <taxon>Eukaryota</taxon>
        <taxon>Metazoa</taxon>
        <taxon>Ecdysozoa</taxon>
        <taxon>Nematoda</taxon>
        <taxon>Chromadorea</taxon>
        <taxon>Rhabditida</taxon>
        <taxon>Rhabditina</taxon>
        <taxon>Rhabditomorpha</taxon>
        <taxon>Strongyloidea</taxon>
        <taxon>Ancylostomatidae</taxon>
        <taxon>Bunostominae</taxon>
        <taxon>Necator</taxon>
    </lineage>
</organism>
<dbReference type="PROSITE" id="PS00440">
    <property type="entry name" value="ACYLTRANSF_C_2"/>
    <property type="match status" value="1"/>
</dbReference>
<comment type="similarity">
    <text evidence="1 7">Belongs to the carnitine/choline acetyltransferase family.</text>
</comment>
<name>A0ABR1DAX9_NECAM</name>
<dbReference type="Pfam" id="PF00755">
    <property type="entry name" value="Carn_acyltransf"/>
    <property type="match status" value="1"/>
</dbReference>